<dbReference type="AlphaFoldDB" id="A0A7W1X6X0"/>
<proteinExistence type="predicted"/>
<dbReference type="RefSeq" id="WP_163243515.1">
    <property type="nucleotide sequence ID" value="NZ_CP082780.1"/>
</dbReference>
<dbReference type="EMBL" id="JACEIO010000075">
    <property type="protein sequence ID" value="MBA4538761.1"/>
    <property type="molecule type" value="Genomic_DNA"/>
</dbReference>
<sequence>MSKKKKKYPLYIGEEYYGSIPIEEAFHKALAPYFNTEKSTEDPKEKMNS</sequence>
<protein>
    <submittedName>
        <fullName evidence="1">Uncharacterized protein</fullName>
    </submittedName>
</protein>
<name>A0A7W1X6X0_9BACI</name>
<gene>
    <name evidence="1" type="ORF">H1Z61_16915</name>
</gene>
<comment type="caution">
    <text evidence="1">The sequence shown here is derived from an EMBL/GenBank/DDBJ whole genome shotgun (WGS) entry which is preliminary data.</text>
</comment>
<organism evidence="1 2">
    <name type="scientific">Bacillus aquiflavi</name>
    <dbReference type="NCBI Taxonomy" id="2672567"/>
    <lineage>
        <taxon>Bacteria</taxon>
        <taxon>Bacillati</taxon>
        <taxon>Bacillota</taxon>
        <taxon>Bacilli</taxon>
        <taxon>Bacillales</taxon>
        <taxon>Bacillaceae</taxon>
        <taxon>Bacillus</taxon>
    </lineage>
</organism>
<reference evidence="1 2" key="1">
    <citation type="submission" date="2020-07" db="EMBL/GenBank/DDBJ databases">
        <authorList>
            <person name="Feng H."/>
        </authorList>
    </citation>
    <scope>NUCLEOTIDE SEQUENCE [LARGE SCALE GENOMIC DNA]</scope>
    <source>
        <strain evidence="2">s-12</strain>
    </source>
</reference>
<dbReference type="Proteomes" id="UP000570010">
    <property type="component" value="Unassembled WGS sequence"/>
</dbReference>
<evidence type="ECO:0000313" key="2">
    <source>
        <dbReference type="Proteomes" id="UP000570010"/>
    </source>
</evidence>
<evidence type="ECO:0000313" key="1">
    <source>
        <dbReference type="EMBL" id="MBA4538761.1"/>
    </source>
</evidence>
<accession>A0A7W1X6X0</accession>